<accession>A0ABW0L895</accession>
<comment type="caution">
    <text evidence="2">The sequence shown here is derived from an EMBL/GenBank/DDBJ whole genome shotgun (WGS) entry which is preliminary data.</text>
</comment>
<reference evidence="3" key="1">
    <citation type="journal article" date="2019" name="Int. J. Syst. Evol. Microbiol.">
        <title>The Global Catalogue of Microorganisms (GCM) 10K type strain sequencing project: providing services to taxonomists for standard genome sequencing and annotation.</title>
        <authorList>
            <consortium name="The Broad Institute Genomics Platform"/>
            <consortium name="The Broad Institute Genome Sequencing Center for Infectious Disease"/>
            <person name="Wu L."/>
            <person name="Ma J."/>
        </authorList>
    </citation>
    <scope>NUCLEOTIDE SEQUENCE [LARGE SCALE GENOMIC DNA]</scope>
    <source>
        <strain evidence="3">KACC 12649</strain>
    </source>
</reference>
<protein>
    <submittedName>
        <fullName evidence="2">Uncharacterized protein</fullName>
    </submittedName>
</protein>
<evidence type="ECO:0000313" key="2">
    <source>
        <dbReference type="EMBL" id="MFC5462073.1"/>
    </source>
</evidence>
<dbReference type="EMBL" id="JBHSMU010000015">
    <property type="protein sequence ID" value="MFC5462073.1"/>
    <property type="molecule type" value="Genomic_DNA"/>
</dbReference>
<proteinExistence type="predicted"/>
<feature type="transmembrane region" description="Helical" evidence="1">
    <location>
        <begin position="20"/>
        <end position="40"/>
    </location>
</feature>
<keyword evidence="3" id="KW-1185">Reference proteome</keyword>
<keyword evidence="1" id="KW-0472">Membrane</keyword>
<dbReference type="RefSeq" id="WP_379785523.1">
    <property type="nucleotide sequence ID" value="NZ_JBHSMU010000015.1"/>
</dbReference>
<keyword evidence="1" id="KW-1133">Transmembrane helix</keyword>
<keyword evidence="1" id="KW-0812">Transmembrane</keyword>
<dbReference type="Proteomes" id="UP001596050">
    <property type="component" value="Unassembled WGS sequence"/>
</dbReference>
<organism evidence="2 3">
    <name type="scientific">Massilia niabensis</name>
    <dbReference type="NCBI Taxonomy" id="544910"/>
    <lineage>
        <taxon>Bacteria</taxon>
        <taxon>Pseudomonadati</taxon>
        <taxon>Pseudomonadota</taxon>
        <taxon>Betaproteobacteria</taxon>
        <taxon>Burkholderiales</taxon>
        <taxon>Oxalobacteraceae</taxon>
        <taxon>Telluria group</taxon>
        <taxon>Massilia</taxon>
    </lineage>
</organism>
<sequence>MKSLFSRREKFLYRRNPLYASFISGTKFGVVVALLVLLVTKLA</sequence>
<evidence type="ECO:0000313" key="3">
    <source>
        <dbReference type="Proteomes" id="UP001596050"/>
    </source>
</evidence>
<gene>
    <name evidence="2" type="ORF">ACFPN5_19855</name>
</gene>
<evidence type="ECO:0000256" key="1">
    <source>
        <dbReference type="SAM" id="Phobius"/>
    </source>
</evidence>
<name>A0ABW0L895_9BURK</name>